<dbReference type="InterPro" id="IPR028976">
    <property type="entry name" value="CheC-like_sf"/>
</dbReference>
<evidence type="ECO:0000256" key="1">
    <source>
        <dbReference type="ARBA" id="ARBA00004413"/>
    </source>
</evidence>
<evidence type="ECO:0000313" key="10">
    <source>
        <dbReference type="Proteomes" id="UP000312495"/>
    </source>
</evidence>
<name>A0A5C5A2G4_9BACI</name>
<feature type="domain" description="CheC-like protein" evidence="8">
    <location>
        <begin position="26"/>
        <end position="61"/>
    </location>
</feature>
<keyword evidence="6" id="KW-0472">Membrane</keyword>
<dbReference type="SUPFAM" id="SSF103039">
    <property type="entry name" value="CheC-like"/>
    <property type="match status" value="2"/>
</dbReference>
<dbReference type="AlphaFoldDB" id="A0A5C5A2G4"/>
<evidence type="ECO:0000256" key="6">
    <source>
        <dbReference type="ARBA" id="ARBA00023136"/>
    </source>
</evidence>
<dbReference type="InterPro" id="IPR001543">
    <property type="entry name" value="FliN-like_C"/>
</dbReference>
<keyword evidence="3" id="KW-1003">Cell membrane</keyword>
<dbReference type="EMBL" id="VEPV01000010">
    <property type="protein sequence ID" value="TNP12238.1"/>
    <property type="molecule type" value="Genomic_DNA"/>
</dbReference>
<dbReference type="PANTHER" id="PTHR43484">
    <property type="match status" value="1"/>
</dbReference>
<dbReference type="GO" id="GO:0005886">
    <property type="term" value="C:plasma membrane"/>
    <property type="evidence" value="ECO:0007669"/>
    <property type="project" value="UniProtKB-SubCell"/>
</dbReference>
<feature type="domain" description="CheC-like protein" evidence="8">
    <location>
        <begin position="343"/>
        <end position="378"/>
    </location>
</feature>
<feature type="domain" description="CheC-like protein" evidence="8">
    <location>
        <begin position="122"/>
        <end position="158"/>
    </location>
</feature>
<dbReference type="PANTHER" id="PTHR43484:SF1">
    <property type="entry name" value="FLAGELLAR MOTOR SWITCH PROTEIN FLIN"/>
    <property type="match status" value="1"/>
</dbReference>
<dbReference type="InterPro" id="IPR036429">
    <property type="entry name" value="SpoA-like_sf"/>
</dbReference>
<comment type="caution">
    <text evidence="9">The sequence shown here is derived from an EMBL/GenBank/DDBJ whole genome shotgun (WGS) entry which is preliminary data.</text>
</comment>
<keyword evidence="9" id="KW-0282">Flagellum</keyword>
<dbReference type="GO" id="GO:0016787">
    <property type="term" value="F:hydrolase activity"/>
    <property type="evidence" value="ECO:0007669"/>
    <property type="project" value="InterPro"/>
</dbReference>
<reference evidence="9 10" key="1">
    <citation type="submission" date="2019-06" db="EMBL/GenBank/DDBJ databases">
        <title>Biocontrol Bacillus strains from Vietnam.</title>
        <authorList>
            <person name="Borriss R."/>
            <person name="Lasch P."/>
            <person name="Thanh Tam L.T."/>
            <person name="Luong P.T."/>
            <person name="Phuong Thao L.T."/>
            <person name="Kim Chung L.T."/>
        </authorList>
    </citation>
    <scope>NUCLEOTIDE SEQUENCE [LARGE SCALE GENOMIC DNA]</scope>
    <source>
        <strain evidence="9 10">SN1</strain>
    </source>
</reference>
<keyword evidence="5" id="KW-0283">Flagellar rotation</keyword>
<evidence type="ECO:0000256" key="3">
    <source>
        <dbReference type="ARBA" id="ARBA00022475"/>
    </source>
</evidence>
<keyword evidence="9" id="KW-0969">Cilium</keyword>
<dbReference type="NCBIfam" id="NF005995">
    <property type="entry name" value="PRK08119.1"/>
    <property type="match status" value="1"/>
</dbReference>
<comment type="similarity">
    <text evidence="2">Belongs to the FliN/MopA/SpaO family.</text>
</comment>
<protein>
    <submittedName>
        <fullName evidence="9">Flagellar motor switch phosphatase FliY</fullName>
    </submittedName>
</protein>
<dbReference type="SUPFAM" id="SSF101801">
    <property type="entry name" value="Surface presentation of antigens (SPOA)"/>
    <property type="match status" value="1"/>
</dbReference>
<dbReference type="GO" id="GO:0071973">
    <property type="term" value="P:bacterial-type flagellum-dependent cell motility"/>
    <property type="evidence" value="ECO:0007669"/>
    <property type="project" value="InterPro"/>
</dbReference>
<dbReference type="InterPro" id="IPR051469">
    <property type="entry name" value="FliN/MopA/SpaO"/>
</dbReference>
<dbReference type="Gene3D" id="2.30.330.10">
    <property type="entry name" value="SpoA-like"/>
    <property type="match status" value="1"/>
</dbReference>
<gene>
    <name evidence="9" type="primary">fliY</name>
    <name evidence="9" type="ORF">FHY71_22840</name>
</gene>
<evidence type="ECO:0000259" key="8">
    <source>
        <dbReference type="Pfam" id="PF04509"/>
    </source>
</evidence>
<dbReference type="FunFam" id="2.30.330.10:FF:000005">
    <property type="entry name" value="Flagellar motor switch protein"/>
    <property type="match status" value="1"/>
</dbReference>
<accession>A0A5C5A2G4</accession>
<dbReference type="FunFam" id="3.40.1550.10:FF:000003">
    <property type="entry name" value="Flagellar motor switch phosphatase FliY"/>
    <property type="match status" value="2"/>
</dbReference>
<comment type="subcellular location">
    <subcellularLocation>
        <location evidence="1">Cell membrane</location>
        <topology evidence="1">Peripheral membrane protein</topology>
        <orientation evidence="1">Cytoplasmic side</orientation>
    </subcellularLocation>
</comment>
<keyword evidence="9" id="KW-0966">Cell projection</keyword>
<dbReference type="PRINTS" id="PR00956">
    <property type="entry name" value="FLGMOTORFLIN"/>
</dbReference>
<dbReference type="GO" id="GO:0003774">
    <property type="term" value="F:cytoskeletal motor activity"/>
    <property type="evidence" value="ECO:0007669"/>
    <property type="project" value="InterPro"/>
</dbReference>
<evidence type="ECO:0000313" key="9">
    <source>
        <dbReference type="EMBL" id="TNP12238.1"/>
    </source>
</evidence>
<evidence type="ECO:0000259" key="7">
    <source>
        <dbReference type="Pfam" id="PF01052"/>
    </source>
</evidence>
<organism evidence="9 10">
    <name type="scientific">Bacillus tropicus</name>
    <dbReference type="NCBI Taxonomy" id="2026188"/>
    <lineage>
        <taxon>Bacteria</taxon>
        <taxon>Bacillati</taxon>
        <taxon>Bacillota</taxon>
        <taxon>Bacilli</taxon>
        <taxon>Bacillales</taxon>
        <taxon>Bacillaceae</taxon>
        <taxon>Bacillus</taxon>
        <taxon>Bacillus cereus group</taxon>
    </lineage>
</organism>
<sequence length="547" mass="61193">MPEQHTKGDTSTIVLEKENEHLTPQECDILGEIANISFGSASTVLSTILNRQVSITAPRIELVDLYDSSDVEVPHVVLNIHFTKGLDMENLLVLKQDVALSIADLMMMGTGEVEDGKELGELELSAVQEAMNQMMGFAATSMSEFFQDTVDMSPPTIKVVKLSEEMEKISEIDGNQTIVKVSFDLKIDNLVNSKLVQIVSVEHAKQMINKLMQLSGGVEEQDEPAEVVETEIVEEQVEKEHLTQEEKDVLGEIANISIGSASTVLSTLLNQPVSISTPNVEAINVRHYDGVPVPFVILNVDFVEGLKNENVFVFTKDVALTMVDLMMMGTGEVDSEKELSELELSGIKEIMNQMMGHAATAMSEMFQEKMDMTPPNVKFVTLKEEMEYLGESMKVDELVQITFNLEIGDLLQSKMYQILPISEAKEMVRRLLYPMMEEEEEIVTEEIEEEKVVEPVVQPIEFKEVKQMEPVYMDTSILQNVEMNVKFVFGSTVKTIQDILSLQENEAVVLDEDIDEPIRIYVNDVLVAYGELVNVDGFFGVKVTKSL</sequence>
<dbReference type="RefSeq" id="WP_001115028.1">
    <property type="nucleotide sequence ID" value="NZ_CP195032.1"/>
</dbReference>
<dbReference type="Pfam" id="PF04509">
    <property type="entry name" value="CheC"/>
    <property type="match status" value="4"/>
</dbReference>
<dbReference type="Proteomes" id="UP000312495">
    <property type="component" value="Unassembled WGS sequence"/>
</dbReference>
<dbReference type="CDD" id="cd17907">
    <property type="entry name" value="FliY_FliN-Y"/>
    <property type="match status" value="2"/>
</dbReference>
<feature type="domain" description="Flagellar motor switch protein FliN-like C-terminal" evidence="7">
    <location>
        <begin position="478"/>
        <end position="545"/>
    </location>
</feature>
<dbReference type="Gene3D" id="3.40.1550.10">
    <property type="entry name" value="CheC-like"/>
    <property type="match status" value="2"/>
</dbReference>
<keyword evidence="4" id="KW-0145">Chemotaxis</keyword>
<dbReference type="InterPro" id="IPR001172">
    <property type="entry name" value="FliN_T3SS_HrcQb"/>
</dbReference>
<evidence type="ECO:0000256" key="2">
    <source>
        <dbReference type="ARBA" id="ARBA00009226"/>
    </source>
</evidence>
<proteinExistence type="inferred from homology"/>
<dbReference type="GO" id="GO:0009425">
    <property type="term" value="C:bacterial-type flagellum basal body"/>
    <property type="evidence" value="ECO:0007669"/>
    <property type="project" value="InterPro"/>
</dbReference>
<evidence type="ECO:0000256" key="4">
    <source>
        <dbReference type="ARBA" id="ARBA00022500"/>
    </source>
</evidence>
<dbReference type="Pfam" id="PF01052">
    <property type="entry name" value="FliMN_C"/>
    <property type="match status" value="1"/>
</dbReference>
<dbReference type="GO" id="GO:0006935">
    <property type="term" value="P:chemotaxis"/>
    <property type="evidence" value="ECO:0007669"/>
    <property type="project" value="UniProtKB-KW"/>
</dbReference>
<dbReference type="NCBIfam" id="NF005275">
    <property type="entry name" value="PRK06782.1"/>
    <property type="match status" value="1"/>
</dbReference>
<evidence type="ECO:0000256" key="5">
    <source>
        <dbReference type="ARBA" id="ARBA00022779"/>
    </source>
</evidence>
<feature type="domain" description="CheC-like protein" evidence="8">
    <location>
        <begin position="245"/>
        <end position="280"/>
    </location>
</feature>
<dbReference type="InterPro" id="IPR007597">
    <property type="entry name" value="CheC"/>
</dbReference>